<dbReference type="PANTHER" id="PTHR36449:SF1">
    <property type="entry name" value="ACETYLTRANSFERASE"/>
    <property type="match status" value="1"/>
</dbReference>
<reference evidence="7 8" key="1">
    <citation type="submission" date="2023-07" db="EMBL/GenBank/DDBJ databases">
        <title>Sorghum-associated microbial communities from plants grown in Nebraska, USA.</title>
        <authorList>
            <person name="Schachtman D."/>
        </authorList>
    </citation>
    <scope>NUCLEOTIDE SEQUENCE [LARGE SCALE GENOMIC DNA]</scope>
    <source>
        <strain evidence="7 8">BE143</strain>
    </source>
</reference>
<keyword evidence="1" id="KW-0678">Repressor</keyword>
<gene>
    <name evidence="7" type="ORF">J2W98_003610</name>
</gene>
<evidence type="ECO:0000313" key="7">
    <source>
        <dbReference type="EMBL" id="MDR6779330.1"/>
    </source>
</evidence>
<protein>
    <recommendedName>
        <fullName evidence="6">N-acetyltransferase domain-containing protein</fullName>
    </recommendedName>
</protein>
<evidence type="ECO:0000313" key="8">
    <source>
        <dbReference type="Proteomes" id="UP001266807"/>
    </source>
</evidence>
<dbReference type="PANTHER" id="PTHR36449">
    <property type="entry name" value="ACETYLTRANSFERASE-RELATED"/>
    <property type="match status" value="1"/>
</dbReference>
<dbReference type="PROSITE" id="PS51186">
    <property type="entry name" value="GNAT"/>
    <property type="match status" value="1"/>
</dbReference>
<dbReference type="InterPro" id="IPR000182">
    <property type="entry name" value="GNAT_dom"/>
</dbReference>
<evidence type="ECO:0000256" key="1">
    <source>
        <dbReference type="ARBA" id="ARBA00022491"/>
    </source>
</evidence>
<proteinExistence type="predicted"/>
<keyword evidence="3" id="KW-0808">Transferase</keyword>
<evidence type="ECO:0000259" key="6">
    <source>
        <dbReference type="PROSITE" id="PS51186"/>
    </source>
</evidence>
<keyword evidence="4" id="KW-0012">Acyltransferase</keyword>
<keyword evidence="8" id="KW-1185">Reference proteome</keyword>
<dbReference type="SUPFAM" id="SSF55729">
    <property type="entry name" value="Acyl-CoA N-acyltransferases (Nat)"/>
    <property type="match status" value="1"/>
</dbReference>
<dbReference type="RefSeq" id="WP_310168647.1">
    <property type="nucleotide sequence ID" value="NZ_JAVDUG010000004.1"/>
</dbReference>
<comment type="catalytic activity">
    <reaction evidence="5">
        <text>glycyl-tRNA(Gly) + acetyl-CoA = N-acetylglycyl-tRNA(Gly) + CoA + H(+)</text>
        <dbReference type="Rhea" id="RHEA:81867"/>
        <dbReference type="Rhea" id="RHEA-COMP:9683"/>
        <dbReference type="Rhea" id="RHEA-COMP:19766"/>
        <dbReference type="ChEBI" id="CHEBI:15378"/>
        <dbReference type="ChEBI" id="CHEBI:57287"/>
        <dbReference type="ChEBI" id="CHEBI:57288"/>
        <dbReference type="ChEBI" id="CHEBI:78522"/>
        <dbReference type="ChEBI" id="CHEBI:232036"/>
    </reaction>
</comment>
<name>A0ABU1QKJ4_9BACL</name>
<keyword evidence="2" id="KW-1277">Toxin-antitoxin system</keyword>
<dbReference type="Gene3D" id="3.40.630.30">
    <property type="match status" value="1"/>
</dbReference>
<comment type="caution">
    <text evidence="7">The sequence shown here is derived from an EMBL/GenBank/DDBJ whole genome shotgun (WGS) entry which is preliminary data.</text>
</comment>
<feature type="domain" description="N-acetyltransferase" evidence="6">
    <location>
        <begin position="12"/>
        <end position="166"/>
    </location>
</feature>
<dbReference type="CDD" id="cd04301">
    <property type="entry name" value="NAT_SF"/>
    <property type="match status" value="1"/>
</dbReference>
<evidence type="ECO:0000256" key="5">
    <source>
        <dbReference type="ARBA" id="ARBA00049880"/>
    </source>
</evidence>
<dbReference type="Pfam" id="PF00583">
    <property type="entry name" value="Acetyltransf_1"/>
    <property type="match status" value="1"/>
</dbReference>
<accession>A0ABU1QKJ4</accession>
<evidence type="ECO:0000256" key="3">
    <source>
        <dbReference type="ARBA" id="ARBA00022679"/>
    </source>
</evidence>
<evidence type="ECO:0000256" key="2">
    <source>
        <dbReference type="ARBA" id="ARBA00022649"/>
    </source>
</evidence>
<dbReference type="Proteomes" id="UP001266807">
    <property type="component" value="Unassembled WGS sequence"/>
</dbReference>
<sequence length="177" mass="20444">MKDFPTSNTNNLIHKIISIDDLPQLKKFRCGNGSMDLFLETEAYPSHIERESSTTLVYIDTKLVGYYTLRHINLSSLFAGSTPEEEIGVLDIARLAVDNDFQDNGIGKEIVNNIFHMAIQLNERFIVLDAVKEKWTWYKDNFEFDNLFEDDIVANSDIVTMIADLYDQDLVERYYDA</sequence>
<organism evidence="7 8">
    <name type="scientific">Paenibacillus peoriae</name>
    <dbReference type="NCBI Taxonomy" id="59893"/>
    <lineage>
        <taxon>Bacteria</taxon>
        <taxon>Bacillati</taxon>
        <taxon>Bacillota</taxon>
        <taxon>Bacilli</taxon>
        <taxon>Bacillales</taxon>
        <taxon>Paenibacillaceae</taxon>
        <taxon>Paenibacillus</taxon>
    </lineage>
</organism>
<dbReference type="EMBL" id="JAVDUG010000004">
    <property type="protein sequence ID" value="MDR6779330.1"/>
    <property type="molecule type" value="Genomic_DNA"/>
</dbReference>
<evidence type="ECO:0000256" key="4">
    <source>
        <dbReference type="ARBA" id="ARBA00023315"/>
    </source>
</evidence>
<dbReference type="InterPro" id="IPR016181">
    <property type="entry name" value="Acyl_CoA_acyltransferase"/>
</dbReference>